<reference evidence="2" key="1">
    <citation type="submission" date="2016-05" db="EMBL/GenBank/DDBJ databases">
        <authorList>
            <person name="Naeem Raeece"/>
        </authorList>
    </citation>
    <scope>NUCLEOTIDE SEQUENCE [LARGE SCALE GENOMIC DNA]</scope>
</reference>
<dbReference type="Proteomes" id="UP000078550">
    <property type="component" value="Unassembled WGS sequence"/>
</dbReference>
<dbReference type="InterPro" id="IPR008780">
    <property type="entry name" value="Plasmodium_Vir"/>
</dbReference>
<name>A0A1A9AGI1_PLAOA</name>
<dbReference type="Pfam" id="PF05795">
    <property type="entry name" value="Plasmodium_Vir"/>
    <property type="match status" value="1"/>
</dbReference>
<protein>
    <submittedName>
        <fullName evidence="1">PIR Superfamily Protein</fullName>
    </submittedName>
</protein>
<sequence length="258" mass="30543">MNTSLFVVQEKILENSSKYKLYEKLNKECGDKCTYVSYCSKVQYLEKWYSGFLNVCYMFARNWINLHEILSEETDKDKHCRYINFWITDYVRKKLETQWKNVSFIGSIFRFFITVKHSITSASRNNNCHFDYISEADINLWKEWKHLHDYIENYNDIKQRISSHGNFCTKYSKYFAYIKGLHDKHKGKCCNGSSNKCRYHIDLSYICKNDSLFNELKCDKTKGITAVTQGDGKHQPMDVSQEGEKSPSILKMITFSHS</sequence>
<evidence type="ECO:0000313" key="2">
    <source>
        <dbReference type="Proteomes" id="UP000078550"/>
    </source>
</evidence>
<proteinExistence type="predicted"/>
<gene>
    <name evidence="1" type="ORF">POVWA2_067000</name>
</gene>
<dbReference type="AlphaFoldDB" id="A0A1A9AGI1"/>
<organism evidence="1 2">
    <name type="scientific">Plasmodium ovale wallikeri</name>
    <dbReference type="NCBI Taxonomy" id="864142"/>
    <lineage>
        <taxon>Eukaryota</taxon>
        <taxon>Sar</taxon>
        <taxon>Alveolata</taxon>
        <taxon>Apicomplexa</taxon>
        <taxon>Aconoidasida</taxon>
        <taxon>Haemosporida</taxon>
        <taxon>Plasmodiidae</taxon>
        <taxon>Plasmodium</taxon>
        <taxon>Plasmodium (Plasmodium)</taxon>
    </lineage>
</organism>
<dbReference type="EMBL" id="FLRE01000756">
    <property type="protein sequence ID" value="SBT55249.1"/>
    <property type="molecule type" value="Genomic_DNA"/>
</dbReference>
<evidence type="ECO:0000313" key="1">
    <source>
        <dbReference type="EMBL" id="SBT55249.1"/>
    </source>
</evidence>
<accession>A0A1A9AGI1</accession>